<keyword evidence="11" id="KW-1185">Reference proteome</keyword>
<dbReference type="PANTHER" id="PTHR11795">
    <property type="entry name" value="BRANCHED-CHAIN AMINO ACID TRANSPORT SYSTEM PERMEASE PROTEIN LIVH"/>
    <property type="match status" value="1"/>
</dbReference>
<reference evidence="10" key="1">
    <citation type="submission" date="2023-07" db="EMBL/GenBank/DDBJ databases">
        <title>Genomic Encyclopedia of Type Strains, Phase IV (KMG-IV): sequencing the most valuable type-strain genomes for metagenomic binning, comparative biology and taxonomic classification.</title>
        <authorList>
            <person name="Goeker M."/>
        </authorList>
    </citation>
    <scope>NUCLEOTIDE SEQUENCE</scope>
    <source>
        <strain evidence="10">DSM 21202</strain>
    </source>
</reference>
<evidence type="ECO:0000256" key="4">
    <source>
        <dbReference type="ARBA" id="ARBA00022692"/>
    </source>
</evidence>
<dbReference type="AlphaFoldDB" id="A0AAE3VLT0"/>
<comment type="similarity">
    <text evidence="8">Belongs to the binding-protein-dependent transport system permease family. LivHM subfamily.</text>
</comment>
<dbReference type="GO" id="GO:0006865">
    <property type="term" value="P:amino acid transport"/>
    <property type="evidence" value="ECO:0007669"/>
    <property type="project" value="UniProtKB-KW"/>
</dbReference>
<dbReference type="GO" id="GO:0022857">
    <property type="term" value="F:transmembrane transporter activity"/>
    <property type="evidence" value="ECO:0007669"/>
    <property type="project" value="InterPro"/>
</dbReference>
<organism evidence="10 11">
    <name type="scientific">Amorphus orientalis</name>
    <dbReference type="NCBI Taxonomy" id="649198"/>
    <lineage>
        <taxon>Bacteria</taxon>
        <taxon>Pseudomonadati</taxon>
        <taxon>Pseudomonadota</taxon>
        <taxon>Alphaproteobacteria</taxon>
        <taxon>Hyphomicrobiales</taxon>
        <taxon>Amorphaceae</taxon>
        <taxon>Amorphus</taxon>
    </lineage>
</organism>
<keyword evidence="5" id="KW-0029">Amino-acid transport</keyword>
<evidence type="ECO:0000256" key="7">
    <source>
        <dbReference type="ARBA" id="ARBA00023136"/>
    </source>
</evidence>
<feature type="transmembrane region" description="Helical" evidence="9">
    <location>
        <begin position="182"/>
        <end position="203"/>
    </location>
</feature>
<feature type="transmembrane region" description="Helical" evidence="9">
    <location>
        <begin position="258"/>
        <end position="278"/>
    </location>
</feature>
<keyword evidence="4 9" id="KW-0812">Transmembrane</keyword>
<feature type="transmembrane region" description="Helical" evidence="9">
    <location>
        <begin position="64"/>
        <end position="85"/>
    </location>
</feature>
<proteinExistence type="inferred from homology"/>
<feature type="transmembrane region" description="Helical" evidence="9">
    <location>
        <begin position="35"/>
        <end position="52"/>
    </location>
</feature>
<evidence type="ECO:0000313" key="10">
    <source>
        <dbReference type="EMBL" id="MDQ0314401.1"/>
    </source>
</evidence>
<evidence type="ECO:0000256" key="3">
    <source>
        <dbReference type="ARBA" id="ARBA00022475"/>
    </source>
</evidence>
<evidence type="ECO:0000256" key="2">
    <source>
        <dbReference type="ARBA" id="ARBA00022448"/>
    </source>
</evidence>
<feature type="transmembrane region" description="Helical" evidence="9">
    <location>
        <begin position="141"/>
        <end position="161"/>
    </location>
</feature>
<sequence>MTNLFFSIAFDGIAYGMLLFTITIGLSITMGVMNFVNLAHGAFAMGGGYLLVTLSNDLGIPFPLSLALIALTFLVIGAFLEIVLFRRFYGASPLLQVLLTIGIVFISISAATYAFGPLSAAIDTPAYLQGRFTLGDMSFPIYRTMVIGFGLGLALVLWFVLDRTLIGAKVRAAVSNRAMAENIGINVPVLFSVLFGVGAALAAVGGALSIEIFGLSPTYALDYLVLVLLVVIVGGMGSIRGAFAASLLIGVIDNAGKFLLPHSGAFLIYLVAFAVLFWRPSGLFSTVEH</sequence>
<name>A0AAE3VLT0_9HYPH</name>
<accession>A0AAE3VLT0</accession>
<evidence type="ECO:0000256" key="9">
    <source>
        <dbReference type="SAM" id="Phobius"/>
    </source>
</evidence>
<keyword evidence="7 9" id="KW-0472">Membrane</keyword>
<comment type="caution">
    <text evidence="10">The sequence shown here is derived from an EMBL/GenBank/DDBJ whole genome shotgun (WGS) entry which is preliminary data.</text>
</comment>
<feature type="transmembrane region" description="Helical" evidence="9">
    <location>
        <begin position="97"/>
        <end position="121"/>
    </location>
</feature>
<evidence type="ECO:0000256" key="1">
    <source>
        <dbReference type="ARBA" id="ARBA00004651"/>
    </source>
</evidence>
<feature type="transmembrane region" description="Helical" evidence="9">
    <location>
        <begin position="223"/>
        <end position="251"/>
    </location>
</feature>
<evidence type="ECO:0000256" key="6">
    <source>
        <dbReference type="ARBA" id="ARBA00022989"/>
    </source>
</evidence>
<dbReference type="GO" id="GO:0005886">
    <property type="term" value="C:plasma membrane"/>
    <property type="evidence" value="ECO:0007669"/>
    <property type="project" value="UniProtKB-SubCell"/>
</dbReference>
<evidence type="ECO:0000256" key="8">
    <source>
        <dbReference type="ARBA" id="ARBA00037998"/>
    </source>
</evidence>
<dbReference type="InterPro" id="IPR001851">
    <property type="entry name" value="ABC_transp_permease"/>
</dbReference>
<keyword evidence="3" id="KW-1003">Cell membrane</keyword>
<dbReference type="EMBL" id="JAUSUL010000001">
    <property type="protein sequence ID" value="MDQ0314401.1"/>
    <property type="molecule type" value="Genomic_DNA"/>
</dbReference>
<keyword evidence="6 9" id="KW-1133">Transmembrane helix</keyword>
<dbReference type="Proteomes" id="UP001229244">
    <property type="component" value="Unassembled WGS sequence"/>
</dbReference>
<feature type="transmembrane region" description="Helical" evidence="9">
    <location>
        <begin position="6"/>
        <end position="28"/>
    </location>
</feature>
<evidence type="ECO:0000313" key="11">
    <source>
        <dbReference type="Proteomes" id="UP001229244"/>
    </source>
</evidence>
<gene>
    <name evidence="10" type="ORF">J2S73_000838</name>
</gene>
<protein>
    <submittedName>
        <fullName evidence="10">Branched-chain amino acid transport system permease protein</fullName>
    </submittedName>
</protein>
<dbReference type="InterPro" id="IPR052157">
    <property type="entry name" value="BCAA_transport_permease"/>
</dbReference>
<dbReference type="CDD" id="cd06582">
    <property type="entry name" value="TM_PBP1_LivH_like"/>
    <property type="match status" value="1"/>
</dbReference>
<keyword evidence="2" id="KW-0813">Transport</keyword>
<dbReference type="RefSeq" id="WP_306884175.1">
    <property type="nucleotide sequence ID" value="NZ_JAUSUL010000001.1"/>
</dbReference>
<dbReference type="PANTHER" id="PTHR11795:SF442">
    <property type="entry name" value="ABC TRANSPORTER ATP-BINDING PROTEIN"/>
    <property type="match status" value="1"/>
</dbReference>
<dbReference type="Pfam" id="PF02653">
    <property type="entry name" value="BPD_transp_2"/>
    <property type="match status" value="1"/>
</dbReference>
<evidence type="ECO:0000256" key="5">
    <source>
        <dbReference type="ARBA" id="ARBA00022970"/>
    </source>
</evidence>
<comment type="subcellular location">
    <subcellularLocation>
        <location evidence="1">Cell membrane</location>
        <topology evidence="1">Multi-pass membrane protein</topology>
    </subcellularLocation>
</comment>